<protein>
    <recommendedName>
        <fullName evidence="4">DUF2029 domain-containing protein</fullName>
    </recommendedName>
</protein>
<evidence type="ECO:0000313" key="2">
    <source>
        <dbReference type="EMBL" id="PDW01516.1"/>
    </source>
</evidence>
<feature type="transmembrane region" description="Helical" evidence="1">
    <location>
        <begin position="197"/>
        <end position="215"/>
    </location>
</feature>
<keyword evidence="1" id="KW-0472">Membrane</keyword>
<feature type="transmembrane region" description="Helical" evidence="1">
    <location>
        <begin position="12"/>
        <end position="32"/>
    </location>
</feature>
<keyword evidence="1" id="KW-1133">Transmembrane helix</keyword>
<organism evidence="2 3">
    <name type="scientific">Candidatus Viridilinea mediisalina</name>
    <dbReference type="NCBI Taxonomy" id="2024553"/>
    <lineage>
        <taxon>Bacteria</taxon>
        <taxon>Bacillati</taxon>
        <taxon>Chloroflexota</taxon>
        <taxon>Chloroflexia</taxon>
        <taxon>Chloroflexales</taxon>
        <taxon>Chloroflexineae</taxon>
        <taxon>Oscillochloridaceae</taxon>
        <taxon>Candidatus Viridilinea</taxon>
    </lineage>
</organism>
<proteinExistence type="predicted"/>
<name>A0A2A6RF49_9CHLR</name>
<feature type="transmembrane region" description="Helical" evidence="1">
    <location>
        <begin position="275"/>
        <end position="293"/>
    </location>
</feature>
<feature type="transmembrane region" description="Helical" evidence="1">
    <location>
        <begin position="166"/>
        <end position="185"/>
    </location>
</feature>
<keyword evidence="3" id="KW-1185">Reference proteome</keyword>
<dbReference type="Proteomes" id="UP000220527">
    <property type="component" value="Unassembled WGS sequence"/>
</dbReference>
<keyword evidence="1" id="KW-0812">Transmembrane</keyword>
<evidence type="ECO:0008006" key="4">
    <source>
        <dbReference type="Google" id="ProtNLM"/>
    </source>
</evidence>
<dbReference type="RefSeq" id="WP_097645631.1">
    <property type="nucleotide sequence ID" value="NZ_NQWI01000133.1"/>
</dbReference>
<feature type="transmembrane region" description="Helical" evidence="1">
    <location>
        <begin position="133"/>
        <end position="159"/>
    </location>
</feature>
<feature type="transmembrane region" description="Helical" evidence="1">
    <location>
        <begin position="251"/>
        <end position="269"/>
    </location>
</feature>
<dbReference type="EMBL" id="NQWI01000133">
    <property type="protein sequence ID" value="PDW01516.1"/>
    <property type="molecule type" value="Genomic_DNA"/>
</dbReference>
<comment type="caution">
    <text evidence="2">The sequence shown here is derived from an EMBL/GenBank/DDBJ whole genome shotgun (WGS) entry which is preliminary data.</text>
</comment>
<dbReference type="PROSITE" id="PS51257">
    <property type="entry name" value="PROKAR_LIPOPROTEIN"/>
    <property type="match status" value="1"/>
</dbReference>
<gene>
    <name evidence="2" type="ORF">CJ255_18785</name>
</gene>
<reference evidence="3" key="1">
    <citation type="submission" date="2017-08" db="EMBL/GenBank/DDBJ databases">
        <authorList>
            <person name="Grouzdev D.S."/>
            <person name="Gaisin V.A."/>
            <person name="Rysina M.S."/>
            <person name="Gorlenko V.M."/>
        </authorList>
    </citation>
    <scope>NUCLEOTIDE SEQUENCE [LARGE SCALE GENOMIC DNA]</scope>
    <source>
        <strain evidence="3">Kir15-3F</strain>
    </source>
</reference>
<dbReference type="AlphaFoldDB" id="A0A2A6RF49"/>
<sequence length="312" mass="35604">MHRFPPRSRQILIALSIALSMSISCVMLHPQADQSLADLGWPINAARDLLNQRDPYRHPTSPTMIPYPLTSAIVVFPWALLPGNLGISLLFGAASGLLAYGLIRNGEYWRLLVFLSPAYFASFRFLQWPPIFMAIYFFPLLAPMLLAKPTLALPVALAIRWTPGRIAGLLTVGLLSLLVMPTWPWRWLSQTGSYGGFIPILSLLGPCFLITALFWRNLQARIFFLLTITPQHRFFYDQLLLWMIPQTRNQMLLLTITAWLGFGYVWQSGLSFWDSAPYILGLIYLPALLIVLWQQPAIQRVYHYLLHHTKRA</sequence>
<feature type="transmembrane region" description="Helical" evidence="1">
    <location>
        <begin position="108"/>
        <end position="127"/>
    </location>
</feature>
<feature type="transmembrane region" description="Helical" evidence="1">
    <location>
        <begin position="85"/>
        <end position="103"/>
    </location>
</feature>
<evidence type="ECO:0000256" key="1">
    <source>
        <dbReference type="SAM" id="Phobius"/>
    </source>
</evidence>
<evidence type="ECO:0000313" key="3">
    <source>
        <dbReference type="Proteomes" id="UP000220527"/>
    </source>
</evidence>
<dbReference type="OrthoDB" id="157777at2"/>
<accession>A0A2A6RF49</accession>